<evidence type="ECO:0000313" key="2">
    <source>
        <dbReference type="EMBL" id="ETJ40779.1"/>
    </source>
</evidence>
<feature type="non-terminal residue" evidence="2">
    <location>
        <position position="79"/>
    </location>
</feature>
<dbReference type="AlphaFoldDB" id="W1YHX3"/>
<organism evidence="2">
    <name type="scientific">human gut metagenome</name>
    <dbReference type="NCBI Taxonomy" id="408170"/>
    <lineage>
        <taxon>unclassified sequences</taxon>
        <taxon>metagenomes</taxon>
        <taxon>organismal metagenomes</taxon>
    </lineage>
</organism>
<comment type="caution">
    <text evidence="2">The sequence shown here is derived from an EMBL/GenBank/DDBJ whole genome shotgun (WGS) entry which is preliminary data.</text>
</comment>
<proteinExistence type="predicted"/>
<reference evidence="2" key="1">
    <citation type="submission" date="2013-12" db="EMBL/GenBank/DDBJ databases">
        <title>A Varibaculum cambriense genome reconstructed from a premature infant gut community with otherwise low bacterial novelty that shifts toward anaerobic metabolism during the third week of life.</title>
        <authorList>
            <person name="Brown C.T."/>
            <person name="Sharon I."/>
            <person name="Thomas B.C."/>
            <person name="Castelle C.J."/>
            <person name="Morowitz M.J."/>
            <person name="Banfield J.F."/>
        </authorList>
    </citation>
    <scope>NUCLEOTIDE SEQUENCE</scope>
</reference>
<accession>W1YHX3</accession>
<feature type="transmembrane region" description="Helical" evidence="1">
    <location>
        <begin position="60"/>
        <end position="77"/>
    </location>
</feature>
<gene>
    <name evidence="2" type="ORF">Q604_UNBC05297G0001</name>
</gene>
<keyword evidence="1" id="KW-0472">Membrane</keyword>
<evidence type="ECO:0000256" key="1">
    <source>
        <dbReference type="SAM" id="Phobius"/>
    </source>
</evidence>
<name>W1YHX3_9ZZZZ</name>
<protein>
    <submittedName>
        <fullName evidence="2">Uncharacterized protein</fullName>
    </submittedName>
</protein>
<sequence>LITKHEFIFFKDEDLVQIMKESIFKITILLPISSLFLPFLLNYGLLYLFDCFFSRFTKRFFRVSGKNILIFLIFFFVDS</sequence>
<dbReference type="EMBL" id="AZMM01005297">
    <property type="protein sequence ID" value="ETJ40779.1"/>
    <property type="molecule type" value="Genomic_DNA"/>
</dbReference>
<feature type="transmembrane region" description="Helical" evidence="1">
    <location>
        <begin position="23"/>
        <end position="48"/>
    </location>
</feature>
<keyword evidence="1" id="KW-0812">Transmembrane</keyword>
<keyword evidence="1" id="KW-1133">Transmembrane helix</keyword>
<feature type="non-terminal residue" evidence="2">
    <location>
        <position position="1"/>
    </location>
</feature>